<evidence type="ECO:0000313" key="2">
    <source>
        <dbReference type="Proteomes" id="UP000035963"/>
    </source>
</evidence>
<dbReference type="RefSeq" id="WP_047895277.1">
    <property type="nucleotide sequence ID" value="NZ_AEJF01000163.1"/>
</dbReference>
<keyword evidence="2" id="KW-1185">Reference proteome</keyword>
<comment type="caution">
    <text evidence="1">The sequence shown here is derived from an EMBL/GenBank/DDBJ whole genome shotgun (WGS) entry which is preliminary data.</text>
</comment>
<dbReference type="AlphaFoldDB" id="A0A0J1FTJ2"/>
<reference evidence="1 2" key="1">
    <citation type="journal article" date="2015" name="Genome Announc.">
        <title>Draft Genome Sequence of Burkholderia sp. Strain PML1(12), an Ectomycorrhizosphere-Inhabiting Bacterium with Effective Mineral-Weathering Ability.</title>
        <authorList>
            <person name="Uroz S."/>
            <person name="Oger P."/>
        </authorList>
    </citation>
    <scope>NUCLEOTIDE SEQUENCE [LARGE SCALE GENOMIC DNA]</scope>
    <source>
        <strain evidence="2">PML1(12)</strain>
    </source>
</reference>
<evidence type="ECO:0000313" key="1">
    <source>
        <dbReference type="EMBL" id="KLU23103.1"/>
    </source>
</evidence>
<dbReference type="PATRIC" id="fig|908627.4.peg.6072"/>
<name>A0A0J1FTJ2_9BURK</name>
<dbReference type="OrthoDB" id="8592386at2"/>
<sequence length="65" mass="7232">MFICRNQPCGAEWQLADVLIKNEGQGLMFRCPMCGARNKVLRHDAPDGTITYEQDNSVPPKPAAK</sequence>
<organism evidence="1 2">
    <name type="scientific">Caballeronia mineralivorans PML1(12)</name>
    <dbReference type="NCBI Taxonomy" id="908627"/>
    <lineage>
        <taxon>Bacteria</taxon>
        <taxon>Pseudomonadati</taxon>
        <taxon>Pseudomonadota</taxon>
        <taxon>Betaproteobacteria</taxon>
        <taxon>Burkholderiales</taxon>
        <taxon>Burkholderiaceae</taxon>
        <taxon>Caballeronia</taxon>
    </lineage>
</organism>
<proteinExistence type="predicted"/>
<dbReference type="Proteomes" id="UP000035963">
    <property type="component" value="Unassembled WGS sequence"/>
</dbReference>
<dbReference type="EMBL" id="AEJF01000163">
    <property type="protein sequence ID" value="KLU23103.1"/>
    <property type="molecule type" value="Genomic_DNA"/>
</dbReference>
<protein>
    <submittedName>
        <fullName evidence="1">Uncharacterized protein</fullName>
    </submittedName>
</protein>
<gene>
    <name evidence="1" type="ORF">EOS_27165</name>
</gene>
<accession>A0A0J1FTJ2</accession>